<keyword evidence="5" id="KW-0175">Coiled coil</keyword>
<keyword evidence="1" id="KW-0479">Metal-binding</keyword>
<dbReference type="InterPro" id="IPR048487">
    <property type="entry name" value="DksA-like_N"/>
</dbReference>
<feature type="coiled-coil region" evidence="5">
    <location>
        <begin position="1"/>
        <end position="28"/>
    </location>
</feature>
<dbReference type="SUPFAM" id="SSF109635">
    <property type="entry name" value="DnaK suppressor protein DksA, alpha-hairpin domain"/>
    <property type="match status" value="1"/>
</dbReference>
<name>A0A1U6HZB8_9SPHN</name>
<reference evidence="9" key="1">
    <citation type="submission" date="2017-02" db="EMBL/GenBank/DDBJ databases">
        <authorList>
            <person name="Varghese N."/>
            <person name="Submissions S."/>
        </authorList>
    </citation>
    <scope>NUCLEOTIDE SEQUENCE [LARGE SCALE GENOMIC DNA]</scope>
    <source>
        <strain evidence="9">SM117</strain>
    </source>
</reference>
<sequence>MADIDTAKRKLEARLVELNARMKHLQDDLSEPLDPDFAEAAVEREDDASLEGQASLVSRELGSVNRALDRIADGTYGLCVKCGGQISSDRLMARPEAALCIDCAKQAS</sequence>
<proteinExistence type="predicted"/>
<evidence type="ECO:0000256" key="4">
    <source>
        <dbReference type="PROSITE-ProRule" id="PRU00510"/>
    </source>
</evidence>
<evidence type="ECO:0000256" key="1">
    <source>
        <dbReference type="ARBA" id="ARBA00022723"/>
    </source>
</evidence>
<dbReference type="AlphaFoldDB" id="A0A1U6HZB8"/>
<evidence type="ECO:0000256" key="5">
    <source>
        <dbReference type="SAM" id="Coils"/>
    </source>
</evidence>
<dbReference type="PROSITE" id="PS51128">
    <property type="entry name" value="ZF_DKSA_2"/>
    <property type="match status" value="1"/>
</dbReference>
<evidence type="ECO:0000313" key="9">
    <source>
        <dbReference type="Proteomes" id="UP000190989"/>
    </source>
</evidence>
<feature type="zinc finger region" description="dksA C4-type" evidence="4">
    <location>
        <begin position="79"/>
        <end position="103"/>
    </location>
</feature>
<dbReference type="InterPro" id="IPR000962">
    <property type="entry name" value="Znf_DskA_TraR"/>
</dbReference>
<dbReference type="Gene3D" id="1.20.120.910">
    <property type="entry name" value="DksA, coiled-coil domain"/>
    <property type="match status" value="1"/>
</dbReference>
<keyword evidence="3" id="KW-0862">Zinc</keyword>
<dbReference type="Pfam" id="PF21173">
    <property type="entry name" value="DksA-like_N"/>
    <property type="match status" value="1"/>
</dbReference>
<keyword evidence="2" id="KW-0863">Zinc-finger</keyword>
<protein>
    <submittedName>
        <fullName evidence="8">Transcriptional regulator, TraR/DksA family</fullName>
    </submittedName>
</protein>
<dbReference type="EMBL" id="FVZE01000003">
    <property type="protein sequence ID" value="SLK01122.1"/>
    <property type="molecule type" value="Genomic_DNA"/>
</dbReference>
<dbReference type="GO" id="GO:0008270">
    <property type="term" value="F:zinc ion binding"/>
    <property type="evidence" value="ECO:0007669"/>
    <property type="project" value="UniProtKB-KW"/>
</dbReference>
<dbReference type="PANTHER" id="PTHR33823:SF4">
    <property type="entry name" value="GENERAL STRESS PROTEIN 16O"/>
    <property type="match status" value="1"/>
</dbReference>
<dbReference type="SUPFAM" id="SSF57716">
    <property type="entry name" value="Glucocorticoid receptor-like (DNA-binding domain)"/>
    <property type="match status" value="1"/>
</dbReference>
<evidence type="ECO:0000256" key="2">
    <source>
        <dbReference type="ARBA" id="ARBA00022771"/>
    </source>
</evidence>
<evidence type="ECO:0000259" key="6">
    <source>
        <dbReference type="Pfam" id="PF01258"/>
    </source>
</evidence>
<keyword evidence="9" id="KW-1185">Reference proteome</keyword>
<dbReference type="InterPro" id="IPR037187">
    <property type="entry name" value="DnaK_N"/>
</dbReference>
<accession>A0A1U6HZB8</accession>
<dbReference type="STRING" id="428990.SAMN06295987_103411"/>
<dbReference type="PANTHER" id="PTHR33823">
    <property type="entry name" value="RNA POLYMERASE-BINDING TRANSCRIPTION FACTOR DKSA-RELATED"/>
    <property type="match status" value="1"/>
</dbReference>
<evidence type="ECO:0000259" key="7">
    <source>
        <dbReference type="Pfam" id="PF21173"/>
    </source>
</evidence>
<evidence type="ECO:0000313" key="8">
    <source>
        <dbReference type="EMBL" id="SLK01122.1"/>
    </source>
</evidence>
<gene>
    <name evidence="8" type="ORF">SAMN06295987_103411</name>
</gene>
<dbReference type="Pfam" id="PF01258">
    <property type="entry name" value="zf-dskA_traR"/>
    <property type="match status" value="1"/>
</dbReference>
<evidence type="ECO:0000256" key="3">
    <source>
        <dbReference type="ARBA" id="ARBA00022833"/>
    </source>
</evidence>
<feature type="domain" description="DnaK suppressor protein-like N-terminal" evidence="7">
    <location>
        <begin position="9"/>
        <end position="71"/>
    </location>
</feature>
<dbReference type="RefSeq" id="WP_079730657.1">
    <property type="nucleotide sequence ID" value="NZ_FVZE01000003.1"/>
</dbReference>
<organism evidence="8 9">
    <name type="scientific">Novosphingobium mathurense</name>
    <dbReference type="NCBI Taxonomy" id="428990"/>
    <lineage>
        <taxon>Bacteria</taxon>
        <taxon>Pseudomonadati</taxon>
        <taxon>Pseudomonadota</taxon>
        <taxon>Alphaproteobacteria</taxon>
        <taxon>Sphingomonadales</taxon>
        <taxon>Sphingomonadaceae</taxon>
        <taxon>Novosphingobium</taxon>
    </lineage>
</organism>
<feature type="domain" description="Zinc finger DksA/TraR C4-type" evidence="6">
    <location>
        <begin position="74"/>
        <end position="104"/>
    </location>
</feature>
<dbReference type="Proteomes" id="UP000190989">
    <property type="component" value="Unassembled WGS sequence"/>
</dbReference>